<dbReference type="CDD" id="cd20069">
    <property type="entry name" value="5TM_Oxa1-like"/>
    <property type="match status" value="1"/>
</dbReference>
<sequence>GLGSFATPVGLIQNLVEFNTVMLDAPWAVGICATTILMRTLMLPLVFGSMRNNTILMNIQPQLQLHSQRIRECQTRNDHDGAAQAAANLNGLFKEHGVHPLKGLLPLFVQAPVFISFFMALRQMANLPIESMKTGGLLWFTDLTAADPYYVLPVIASATMLATIEFGSEGVKQNNVMMKNVFRGLSIVLLPVTINLPTAIFVYWCTANMFSLSQMLMLKIPGLKKSLGIPEQIQH</sequence>
<dbReference type="GO" id="GO:0032977">
    <property type="term" value="F:membrane insertase activity"/>
    <property type="evidence" value="ECO:0000318"/>
    <property type="project" value="GO_Central"/>
</dbReference>
<comment type="similarity">
    <text evidence="2 9">Belongs to the OXA1/ALB3/YidC family.</text>
</comment>
<reference evidence="12 13" key="1">
    <citation type="journal article" date="2008" name="Nature">
        <title>The genome of the choanoflagellate Monosiga brevicollis and the origin of metazoans.</title>
        <authorList>
            <consortium name="JGI Sequencing"/>
            <person name="King N."/>
            <person name="Westbrook M.J."/>
            <person name="Young S.L."/>
            <person name="Kuo A."/>
            <person name="Abedin M."/>
            <person name="Chapman J."/>
            <person name="Fairclough S."/>
            <person name="Hellsten U."/>
            <person name="Isogai Y."/>
            <person name="Letunic I."/>
            <person name="Marr M."/>
            <person name="Pincus D."/>
            <person name="Putnam N."/>
            <person name="Rokas A."/>
            <person name="Wright K.J."/>
            <person name="Zuzow R."/>
            <person name="Dirks W."/>
            <person name="Good M."/>
            <person name="Goodstein D."/>
            <person name="Lemons D."/>
            <person name="Li W."/>
            <person name="Lyons J.B."/>
            <person name="Morris A."/>
            <person name="Nichols S."/>
            <person name="Richter D.J."/>
            <person name="Salamov A."/>
            <person name="Bork P."/>
            <person name="Lim W.A."/>
            <person name="Manning G."/>
            <person name="Miller W.T."/>
            <person name="McGinnis W."/>
            <person name="Shapiro H."/>
            <person name="Tjian R."/>
            <person name="Grigoriev I.V."/>
            <person name="Rokhsar D."/>
        </authorList>
    </citation>
    <scope>NUCLEOTIDE SEQUENCE [LARGE SCALE GENOMIC DNA]</scope>
    <source>
        <strain evidence="13">MX1 / ATCC 50154</strain>
    </source>
</reference>
<evidence type="ECO:0000313" key="13">
    <source>
        <dbReference type="Proteomes" id="UP000001357"/>
    </source>
</evidence>
<name>A9UQR4_MONBE</name>
<organism evidence="12 13">
    <name type="scientific">Monosiga brevicollis</name>
    <name type="common">Choanoflagellate</name>
    <dbReference type="NCBI Taxonomy" id="81824"/>
    <lineage>
        <taxon>Eukaryota</taxon>
        <taxon>Choanoflagellata</taxon>
        <taxon>Craspedida</taxon>
        <taxon>Salpingoecidae</taxon>
        <taxon>Monosiga</taxon>
    </lineage>
</organism>
<evidence type="ECO:0000256" key="1">
    <source>
        <dbReference type="ARBA" id="ARBA00004448"/>
    </source>
</evidence>
<dbReference type="InterPro" id="IPR028055">
    <property type="entry name" value="YidC/Oxa/ALB_C"/>
</dbReference>
<feature type="domain" description="Membrane insertase YidC/Oxa/ALB C-terminal" evidence="11">
    <location>
        <begin position="27"/>
        <end position="218"/>
    </location>
</feature>
<feature type="transmembrane region" description="Helical" evidence="10">
    <location>
        <begin position="103"/>
        <end position="121"/>
    </location>
</feature>
<feature type="non-terminal residue" evidence="12">
    <location>
        <position position="235"/>
    </location>
</feature>
<dbReference type="EMBL" id="CH991543">
    <property type="protein sequence ID" value="EDQ92643.1"/>
    <property type="molecule type" value="Genomic_DNA"/>
</dbReference>
<keyword evidence="5" id="KW-0809">Transit peptide</keyword>
<dbReference type="GeneID" id="5887291"/>
<evidence type="ECO:0000256" key="3">
    <source>
        <dbReference type="ARBA" id="ARBA00022692"/>
    </source>
</evidence>
<dbReference type="Proteomes" id="UP000001357">
    <property type="component" value="Unassembled WGS sequence"/>
</dbReference>
<evidence type="ECO:0000256" key="4">
    <source>
        <dbReference type="ARBA" id="ARBA00022792"/>
    </source>
</evidence>
<evidence type="ECO:0000259" key="11">
    <source>
        <dbReference type="Pfam" id="PF02096"/>
    </source>
</evidence>
<keyword evidence="4" id="KW-0999">Mitochondrion inner membrane</keyword>
<evidence type="ECO:0000313" key="12">
    <source>
        <dbReference type="EMBL" id="EDQ92643.1"/>
    </source>
</evidence>
<dbReference type="InterPro" id="IPR001708">
    <property type="entry name" value="YidC/ALB3/OXA1/COX18"/>
</dbReference>
<keyword evidence="13" id="KW-1185">Reference proteome</keyword>
<dbReference type="RefSeq" id="XP_001742405.1">
    <property type="nucleotide sequence ID" value="XM_001742353.1"/>
</dbReference>
<dbReference type="STRING" id="81824.A9UQR4"/>
<gene>
    <name evidence="12" type="ORF">MONBRDRAFT_1400</name>
</gene>
<keyword evidence="8 10" id="KW-0472">Membrane</keyword>
<dbReference type="Pfam" id="PF02096">
    <property type="entry name" value="60KD_IMP"/>
    <property type="match status" value="1"/>
</dbReference>
<feature type="non-terminal residue" evidence="12">
    <location>
        <position position="1"/>
    </location>
</feature>
<keyword evidence="6 10" id="KW-1133">Transmembrane helix</keyword>
<dbReference type="PANTHER" id="PTHR12428:SF66">
    <property type="entry name" value="MITOCHONDRIAL INNER MEMBRANE PROTEIN OXA1L"/>
    <property type="match status" value="1"/>
</dbReference>
<proteinExistence type="inferred from homology"/>
<dbReference type="PANTHER" id="PTHR12428">
    <property type="entry name" value="OXA1"/>
    <property type="match status" value="1"/>
</dbReference>
<dbReference type="NCBIfam" id="TIGR03592">
    <property type="entry name" value="yidC_oxa1_cterm"/>
    <property type="match status" value="1"/>
</dbReference>
<dbReference type="FunCoup" id="A9UQR4">
    <property type="interactions" value="1117"/>
</dbReference>
<feature type="transmembrane region" description="Helical" evidence="10">
    <location>
        <begin position="149"/>
        <end position="168"/>
    </location>
</feature>
<comment type="subcellular location">
    <subcellularLocation>
        <location evidence="9">Membrane</location>
        <topology evidence="9">Multi-pass membrane protein</topology>
    </subcellularLocation>
    <subcellularLocation>
        <location evidence="1">Mitochondrion inner membrane</location>
        <topology evidence="1">Multi-pass membrane protein</topology>
    </subcellularLocation>
</comment>
<dbReference type="GO" id="GO:0005743">
    <property type="term" value="C:mitochondrial inner membrane"/>
    <property type="evidence" value="ECO:0000318"/>
    <property type="project" value="GO_Central"/>
</dbReference>
<feature type="transmembrane region" description="Helical" evidence="10">
    <location>
        <begin position="180"/>
        <end position="204"/>
    </location>
</feature>
<evidence type="ECO:0000256" key="10">
    <source>
        <dbReference type="SAM" id="Phobius"/>
    </source>
</evidence>
<evidence type="ECO:0000256" key="8">
    <source>
        <dbReference type="ARBA" id="ARBA00023136"/>
    </source>
</evidence>
<evidence type="ECO:0000256" key="7">
    <source>
        <dbReference type="ARBA" id="ARBA00023128"/>
    </source>
</evidence>
<dbReference type="AlphaFoldDB" id="A9UQR4"/>
<keyword evidence="3 9" id="KW-0812">Transmembrane</keyword>
<dbReference type="GO" id="GO:0032979">
    <property type="term" value="P:protein insertion into mitochondrial inner membrane from matrix"/>
    <property type="evidence" value="ECO:0000318"/>
    <property type="project" value="GO_Central"/>
</dbReference>
<protein>
    <recommendedName>
        <fullName evidence="11">Membrane insertase YidC/Oxa/ALB C-terminal domain-containing protein</fullName>
    </recommendedName>
</protein>
<evidence type="ECO:0000256" key="6">
    <source>
        <dbReference type="ARBA" id="ARBA00022989"/>
    </source>
</evidence>
<dbReference type="eggNOG" id="KOG1239">
    <property type="taxonomic scope" value="Eukaryota"/>
</dbReference>
<evidence type="ECO:0000256" key="9">
    <source>
        <dbReference type="RuleBase" id="RU003945"/>
    </source>
</evidence>
<dbReference type="InParanoid" id="A9UQR4"/>
<dbReference type="KEGG" id="mbr:MONBRDRAFT_1400"/>
<accession>A9UQR4</accession>
<evidence type="ECO:0000256" key="5">
    <source>
        <dbReference type="ARBA" id="ARBA00022946"/>
    </source>
</evidence>
<keyword evidence="7" id="KW-0496">Mitochondrion</keyword>
<dbReference type="OMA" id="IMPVMIF"/>
<evidence type="ECO:0000256" key="2">
    <source>
        <dbReference type="ARBA" id="ARBA00009877"/>
    </source>
</evidence>
<feature type="transmembrane region" description="Helical" evidence="10">
    <location>
        <begin position="27"/>
        <end position="47"/>
    </location>
</feature>